<evidence type="ECO:0000313" key="2">
    <source>
        <dbReference type="Proteomes" id="UP000053257"/>
    </source>
</evidence>
<dbReference type="AlphaFoldDB" id="A0A0C3S945"/>
<evidence type="ECO:0000313" key="1">
    <source>
        <dbReference type="EMBL" id="KIP05870.1"/>
    </source>
</evidence>
<protein>
    <submittedName>
        <fullName evidence="1">Uncharacterized protein</fullName>
    </submittedName>
</protein>
<organism evidence="1 2">
    <name type="scientific">Phlebiopsis gigantea (strain 11061_1 CR5-6)</name>
    <name type="common">White-rot fungus</name>
    <name type="synonym">Peniophora gigantea</name>
    <dbReference type="NCBI Taxonomy" id="745531"/>
    <lineage>
        <taxon>Eukaryota</taxon>
        <taxon>Fungi</taxon>
        <taxon>Dikarya</taxon>
        <taxon>Basidiomycota</taxon>
        <taxon>Agaricomycotina</taxon>
        <taxon>Agaricomycetes</taxon>
        <taxon>Polyporales</taxon>
        <taxon>Phanerochaetaceae</taxon>
        <taxon>Phlebiopsis</taxon>
    </lineage>
</organism>
<keyword evidence="2" id="KW-1185">Reference proteome</keyword>
<dbReference type="OrthoDB" id="2758200at2759"/>
<proteinExistence type="predicted"/>
<sequence>MSIPSIDLSVAIAKHLKTARKLLHAYKLYIADFAIINEVEWKRNGRCHKLIIENKPSDDNTLLAPKPMASILSAASTDKALEAKDNLAISIVVVLSIVSTISNADFYFTANARWRGKLDFMATFDKVKATSSVGAPIKAAFAANFPISLKTLAAICDKIVTSDYKEQKGINVGVDGCRIKFCHLLFEPKDDNDEDLKLGTDVTNVDPQHNLDNIDVFKENIADVMTLMRWPVCFDSTCEALEDMDGKFHVVFISAYNMHSELIYPNFYTHQLKVVVRFTLTHWSIKNINVYIADVKNIRV</sequence>
<dbReference type="Proteomes" id="UP000053257">
    <property type="component" value="Unassembled WGS sequence"/>
</dbReference>
<dbReference type="EMBL" id="KN840531">
    <property type="protein sequence ID" value="KIP05870.1"/>
    <property type="molecule type" value="Genomic_DNA"/>
</dbReference>
<reference evidence="1 2" key="1">
    <citation type="journal article" date="2014" name="PLoS Genet.">
        <title>Analysis of the Phlebiopsis gigantea genome, transcriptome and secretome provides insight into its pioneer colonization strategies of wood.</title>
        <authorList>
            <person name="Hori C."/>
            <person name="Ishida T."/>
            <person name="Igarashi K."/>
            <person name="Samejima M."/>
            <person name="Suzuki H."/>
            <person name="Master E."/>
            <person name="Ferreira P."/>
            <person name="Ruiz-Duenas F.J."/>
            <person name="Held B."/>
            <person name="Canessa P."/>
            <person name="Larrondo L.F."/>
            <person name="Schmoll M."/>
            <person name="Druzhinina I.S."/>
            <person name="Kubicek C.P."/>
            <person name="Gaskell J.A."/>
            <person name="Kersten P."/>
            <person name="St John F."/>
            <person name="Glasner J."/>
            <person name="Sabat G."/>
            <person name="Splinter BonDurant S."/>
            <person name="Syed K."/>
            <person name="Yadav J."/>
            <person name="Mgbeahuruike A.C."/>
            <person name="Kovalchuk A."/>
            <person name="Asiegbu F.O."/>
            <person name="Lackner G."/>
            <person name="Hoffmeister D."/>
            <person name="Rencoret J."/>
            <person name="Gutierrez A."/>
            <person name="Sun H."/>
            <person name="Lindquist E."/>
            <person name="Barry K."/>
            <person name="Riley R."/>
            <person name="Grigoriev I.V."/>
            <person name="Henrissat B."/>
            <person name="Kues U."/>
            <person name="Berka R.M."/>
            <person name="Martinez A.T."/>
            <person name="Covert S.F."/>
            <person name="Blanchette R.A."/>
            <person name="Cullen D."/>
        </authorList>
    </citation>
    <scope>NUCLEOTIDE SEQUENCE [LARGE SCALE GENOMIC DNA]</scope>
    <source>
        <strain evidence="1 2">11061_1 CR5-6</strain>
    </source>
</reference>
<name>A0A0C3S945_PHLG1</name>
<dbReference type="HOGENOM" id="CLU_046434_1_1_1"/>
<gene>
    <name evidence="1" type="ORF">PHLGIDRAFT_119428</name>
</gene>
<accession>A0A0C3S945</accession>